<dbReference type="RefSeq" id="WP_369243171.1">
    <property type="nucleotide sequence ID" value="NZ_CP163435.1"/>
</dbReference>
<reference evidence="1" key="1">
    <citation type="submission" date="2024-07" db="EMBL/GenBank/DDBJ databases">
        <authorList>
            <person name="Yu S.T."/>
        </authorList>
    </citation>
    <scope>NUCLEOTIDE SEQUENCE</scope>
    <source>
        <strain evidence="1">R21</strain>
    </source>
</reference>
<proteinExistence type="predicted"/>
<dbReference type="AlphaFoldDB" id="A0AB39PPY3"/>
<gene>
    <name evidence="1" type="ORF">AB5J56_02335</name>
</gene>
<organism evidence="1">
    <name type="scientific">Streptomyces sp. R21</name>
    <dbReference type="NCBI Taxonomy" id="3238627"/>
    <lineage>
        <taxon>Bacteria</taxon>
        <taxon>Bacillati</taxon>
        <taxon>Actinomycetota</taxon>
        <taxon>Actinomycetes</taxon>
        <taxon>Kitasatosporales</taxon>
        <taxon>Streptomycetaceae</taxon>
        <taxon>Streptomyces</taxon>
    </lineage>
</organism>
<name>A0AB39PPY3_9ACTN</name>
<sequence>MSTAPLESPTTVVKIGSTYHAFLKSTSTKSIDFATSSSLTGPWTITKTGNRVWADDRLRARPKVSRSGPG</sequence>
<accession>A0AB39PPY3</accession>
<protein>
    <submittedName>
        <fullName evidence="1">Uncharacterized protein</fullName>
    </submittedName>
</protein>
<dbReference type="EMBL" id="CP163435">
    <property type="protein sequence ID" value="XDQ31863.1"/>
    <property type="molecule type" value="Genomic_DNA"/>
</dbReference>
<evidence type="ECO:0000313" key="1">
    <source>
        <dbReference type="EMBL" id="XDQ31863.1"/>
    </source>
</evidence>